<evidence type="ECO:0000313" key="2">
    <source>
        <dbReference type="Proteomes" id="UP000006821"/>
    </source>
</evidence>
<sequence>MVCGGGGGIKQCSRGVLGAGLIERGIPIGCGALTRKWSVNSEPLSFRHFWMRNGAASIMVFKDALFLRGIWSLWDVTSTSNVEEMAWRRG</sequence>
<dbReference type="AlphaFoldDB" id="Q609L8"/>
<dbReference type="Proteomes" id="UP000006821">
    <property type="component" value="Chromosome"/>
</dbReference>
<organism evidence="1 2">
    <name type="scientific">Methylococcus capsulatus (strain ATCC 33009 / NCIMB 11132 / Bath)</name>
    <dbReference type="NCBI Taxonomy" id="243233"/>
    <lineage>
        <taxon>Bacteria</taxon>
        <taxon>Pseudomonadati</taxon>
        <taxon>Pseudomonadota</taxon>
        <taxon>Gammaproteobacteria</taxon>
        <taxon>Methylococcales</taxon>
        <taxon>Methylococcaceae</taxon>
        <taxon>Methylococcus</taxon>
    </lineage>
</organism>
<accession>Q609L8</accession>
<dbReference type="KEGG" id="mca:MCA1215"/>
<gene>
    <name evidence="1" type="ordered locus">MCA1215</name>
</gene>
<protein>
    <submittedName>
        <fullName evidence="1">Uncharacterized protein</fullName>
    </submittedName>
</protein>
<evidence type="ECO:0000313" key="1">
    <source>
        <dbReference type="EMBL" id="AAU92538.1"/>
    </source>
</evidence>
<name>Q609L8_METCA</name>
<proteinExistence type="predicted"/>
<dbReference type="HOGENOM" id="CLU_2437411_0_0_6"/>
<reference evidence="1 2" key="1">
    <citation type="journal article" date="2004" name="PLoS Biol.">
        <title>Genomic insights into methanotrophy: the complete genome sequence of Methylococcus capsulatus (Bath).</title>
        <authorList>
            <person name="Ward N.L."/>
            <person name="Larsen O."/>
            <person name="Sakwa J."/>
            <person name="Bruseth L."/>
            <person name="Khouri H.M."/>
            <person name="Durkin A.S."/>
            <person name="Dimitrov G."/>
            <person name="Jiang L."/>
            <person name="Scanlan D."/>
            <person name="Kang K.H."/>
            <person name="Lewis M.R."/>
            <person name="Nelson K.E."/>
            <person name="Methe B.A."/>
            <person name="Wu M."/>
            <person name="Heidelberg J.F."/>
            <person name="Paulsen I.T."/>
            <person name="Fouts D.E."/>
            <person name="Ravel J."/>
            <person name="Tettelin H."/>
            <person name="Ren Q."/>
            <person name="Read T.D."/>
            <person name="DeBoy R.T."/>
            <person name="Seshadri R."/>
            <person name="Salzberg S.L."/>
            <person name="Jensen H.B."/>
            <person name="Birkeland N.K."/>
            <person name="Nelson W.C."/>
            <person name="Dodson R.J."/>
            <person name="Grindhaug S.H."/>
            <person name="Holt I.E."/>
            <person name="Eidhammer I."/>
            <person name="Jonasen I."/>
            <person name="Vanaken S."/>
            <person name="Utterback T.R."/>
            <person name="Feldblyum T.V."/>
            <person name="Fraser C.M."/>
            <person name="Lillehaug J.R."/>
            <person name="Eisen J.A."/>
        </authorList>
    </citation>
    <scope>NUCLEOTIDE SEQUENCE [LARGE SCALE GENOMIC DNA]</scope>
    <source>
        <strain evidence="2">ATCC 33009 / NCIMB 11132 / Bath</strain>
    </source>
</reference>
<dbReference type="EMBL" id="AE017282">
    <property type="protein sequence ID" value="AAU92538.1"/>
    <property type="molecule type" value="Genomic_DNA"/>
</dbReference>